<evidence type="ECO:0000259" key="1">
    <source>
        <dbReference type="Pfam" id="PF03551"/>
    </source>
</evidence>
<protein>
    <submittedName>
        <fullName evidence="2">PadR family transcriptional regulator</fullName>
    </submittedName>
</protein>
<dbReference type="EMBL" id="WSTA01000045">
    <property type="protein sequence ID" value="MWB99036.1"/>
    <property type="molecule type" value="Genomic_DNA"/>
</dbReference>
<comment type="caution">
    <text evidence="2">The sequence shown here is derived from an EMBL/GenBank/DDBJ whole genome shotgun (WGS) entry which is preliminary data.</text>
</comment>
<accession>A0A6I4NXJ7</accession>
<dbReference type="Proteomes" id="UP000438182">
    <property type="component" value="Unassembled WGS sequence"/>
</dbReference>
<dbReference type="SUPFAM" id="SSF46785">
    <property type="entry name" value="Winged helix' DNA-binding domain"/>
    <property type="match status" value="1"/>
</dbReference>
<dbReference type="RefSeq" id="WP_160424911.1">
    <property type="nucleotide sequence ID" value="NZ_WSTA01000045.1"/>
</dbReference>
<reference evidence="2 3" key="1">
    <citation type="submission" date="2019-12" db="EMBL/GenBank/DDBJ databases">
        <authorList>
            <person name="Kim Y.S."/>
        </authorList>
    </citation>
    <scope>NUCLEOTIDE SEQUENCE [LARGE SCALE GENOMIC DNA]</scope>
    <source>
        <strain evidence="2 3">MMS17-SY077</strain>
    </source>
</reference>
<gene>
    <name evidence="2" type="ORF">GB864_10820</name>
</gene>
<evidence type="ECO:0000313" key="3">
    <source>
        <dbReference type="Proteomes" id="UP000438182"/>
    </source>
</evidence>
<dbReference type="InterPro" id="IPR005149">
    <property type="entry name" value="Tscrpt_reg_PadR_N"/>
</dbReference>
<dbReference type="AlphaFoldDB" id="A0A6I4NXJ7"/>
<organism evidence="2 3">
    <name type="scientific">Agromyces seonyuensis</name>
    <dbReference type="NCBI Taxonomy" id="2662446"/>
    <lineage>
        <taxon>Bacteria</taxon>
        <taxon>Bacillati</taxon>
        <taxon>Actinomycetota</taxon>
        <taxon>Actinomycetes</taxon>
        <taxon>Micrococcales</taxon>
        <taxon>Microbacteriaceae</taxon>
        <taxon>Agromyces</taxon>
    </lineage>
</organism>
<keyword evidence="3" id="KW-1185">Reference proteome</keyword>
<dbReference type="Pfam" id="PF03551">
    <property type="entry name" value="PadR"/>
    <property type="match status" value="1"/>
</dbReference>
<sequence>MKYTPNLVAVAIALTADPDRRHWGYDLTKTTGIRSGVLYPLLGRLYEEGWLDDGWEDQAEISEKRPPRRYYTLTDYGLEQLGAVKARAATDPRFTRIQLRPAIW</sequence>
<dbReference type="Gene3D" id="1.10.10.10">
    <property type="entry name" value="Winged helix-like DNA-binding domain superfamily/Winged helix DNA-binding domain"/>
    <property type="match status" value="1"/>
</dbReference>
<evidence type="ECO:0000313" key="2">
    <source>
        <dbReference type="EMBL" id="MWB99036.1"/>
    </source>
</evidence>
<name>A0A6I4NXJ7_9MICO</name>
<proteinExistence type="predicted"/>
<dbReference type="InterPro" id="IPR036388">
    <property type="entry name" value="WH-like_DNA-bd_sf"/>
</dbReference>
<feature type="domain" description="Transcription regulator PadR N-terminal" evidence="1">
    <location>
        <begin position="32"/>
        <end position="81"/>
    </location>
</feature>
<dbReference type="InterPro" id="IPR036390">
    <property type="entry name" value="WH_DNA-bd_sf"/>
</dbReference>